<dbReference type="RefSeq" id="WP_253565002.1">
    <property type="nucleotide sequence ID" value="NZ_JAMZEK010000001.1"/>
</dbReference>
<feature type="transmembrane region" description="Helical" evidence="1">
    <location>
        <begin position="46"/>
        <end position="67"/>
    </location>
</feature>
<feature type="transmembrane region" description="Helical" evidence="1">
    <location>
        <begin position="112"/>
        <end position="133"/>
    </location>
</feature>
<organism evidence="2 3">
    <name type="scientific">Dyella lutea</name>
    <dbReference type="NCBI Taxonomy" id="2950441"/>
    <lineage>
        <taxon>Bacteria</taxon>
        <taxon>Pseudomonadati</taxon>
        <taxon>Pseudomonadota</taxon>
        <taxon>Gammaproteobacteria</taxon>
        <taxon>Lysobacterales</taxon>
        <taxon>Rhodanobacteraceae</taxon>
        <taxon>Dyella</taxon>
    </lineage>
</organism>
<protein>
    <recommendedName>
        <fullName evidence="4">DUF4149 domain-containing protein</fullName>
    </recommendedName>
</protein>
<name>A0ABT1F782_9GAMM</name>
<accession>A0ABT1F782</accession>
<evidence type="ECO:0000313" key="3">
    <source>
        <dbReference type="Proteomes" id="UP001204615"/>
    </source>
</evidence>
<proteinExistence type="predicted"/>
<feature type="transmembrane region" description="Helical" evidence="1">
    <location>
        <begin position="74"/>
        <end position="92"/>
    </location>
</feature>
<evidence type="ECO:0000313" key="2">
    <source>
        <dbReference type="EMBL" id="MCP1373254.1"/>
    </source>
</evidence>
<comment type="caution">
    <text evidence="2">The sequence shown here is derived from an EMBL/GenBank/DDBJ whole genome shotgun (WGS) entry which is preliminary data.</text>
</comment>
<feature type="transmembrane region" description="Helical" evidence="1">
    <location>
        <begin position="5"/>
        <end position="26"/>
    </location>
</feature>
<sequence>MSRPFVIWVSVVVSGVYALFAAWGLLGDFLMLPRWLQTVGMARAGVVIVLQMVVTAFLVVVVHAGLARPRWGHVVCSLFAVLFVCLLAYKALQPDPHPLFAIKPGAEEAGAFAGRWTVVVLFLVHAYHMVFGAKARDYFALKTHTSR</sequence>
<reference evidence="2 3" key="1">
    <citation type="submission" date="2022-06" db="EMBL/GenBank/DDBJ databases">
        <title>Dyella sp. Sa strain:Sa Genome sequencing.</title>
        <authorList>
            <person name="Park S."/>
        </authorList>
    </citation>
    <scope>NUCLEOTIDE SEQUENCE [LARGE SCALE GENOMIC DNA]</scope>
    <source>
        <strain evidence="2 3">Sa</strain>
    </source>
</reference>
<keyword evidence="1" id="KW-0472">Membrane</keyword>
<evidence type="ECO:0000256" key="1">
    <source>
        <dbReference type="SAM" id="Phobius"/>
    </source>
</evidence>
<keyword evidence="1" id="KW-1133">Transmembrane helix</keyword>
<keyword evidence="1" id="KW-0812">Transmembrane</keyword>
<dbReference type="EMBL" id="JAMZEK010000001">
    <property type="protein sequence ID" value="MCP1373254.1"/>
    <property type="molecule type" value="Genomic_DNA"/>
</dbReference>
<gene>
    <name evidence="2" type="ORF">NC595_04200</name>
</gene>
<evidence type="ECO:0008006" key="4">
    <source>
        <dbReference type="Google" id="ProtNLM"/>
    </source>
</evidence>
<dbReference type="Proteomes" id="UP001204615">
    <property type="component" value="Unassembled WGS sequence"/>
</dbReference>
<keyword evidence="3" id="KW-1185">Reference proteome</keyword>